<dbReference type="Pfam" id="PF01906">
    <property type="entry name" value="YbjQ_1"/>
    <property type="match status" value="1"/>
</dbReference>
<protein>
    <recommendedName>
        <fullName evidence="2">UPF0145 protein HMPREF1871_00322</fullName>
    </recommendedName>
</protein>
<evidence type="ECO:0000313" key="4">
    <source>
        <dbReference type="Proteomes" id="UP000070467"/>
    </source>
</evidence>
<evidence type="ECO:0000313" key="3">
    <source>
        <dbReference type="EMBL" id="KXB58558.1"/>
    </source>
</evidence>
<gene>
    <name evidence="3" type="ORF">HMPREF1871_00322</name>
</gene>
<comment type="caution">
    <text evidence="3">The sequence shown here is derived from an EMBL/GenBank/DDBJ whole genome shotgun (WGS) entry which is preliminary data.</text>
</comment>
<sequence>MLLTTTNNISGYENLEYIGLISSELVIGINIFKDIGASIRDIIGGRSKGYEEEISNAKVEIIKKLENKARNKGADAIIGIDFNFQCMGTKNAMILISVVGTAVKLK</sequence>
<dbReference type="HAMAP" id="MF_00338">
    <property type="entry name" value="UPF0145"/>
    <property type="match status" value="1"/>
</dbReference>
<comment type="similarity">
    <text evidence="1 2">Belongs to the UPF0145 family.</text>
</comment>
<evidence type="ECO:0000256" key="2">
    <source>
        <dbReference type="HAMAP-Rule" id="MF_00338"/>
    </source>
</evidence>
<accession>A0ABR5TML0</accession>
<dbReference type="Proteomes" id="UP000070467">
    <property type="component" value="Unassembled WGS sequence"/>
</dbReference>
<reference evidence="3 4" key="1">
    <citation type="submission" date="2016-01" db="EMBL/GenBank/DDBJ databases">
        <authorList>
            <person name="Mitreva M."/>
            <person name="Pepin K.H."/>
            <person name="Mihindukulasuriya K.A."/>
            <person name="Fulton R."/>
            <person name="Fronick C."/>
            <person name="O'Laughlin M."/>
            <person name="Miner T."/>
            <person name="Herter B."/>
            <person name="Rosa B.A."/>
            <person name="Cordes M."/>
            <person name="Tomlinson C."/>
            <person name="Wollam A."/>
            <person name="Palsikar V.B."/>
            <person name="Mardis E.R."/>
            <person name="Wilson R.K."/>
        </authorList>
    </citation>
    <scope>NUCLEOTIDE SEQUENCE [LARGE SCALE GENOMIC DNA]</scope>
    <source>
        <strain evidence="3 4">KA00071</strain>
    </source>
</reference>
<name>A0ABR5TML0_9BACL</name>
<dbReference type="RefSeq" id="WP_066129126.1">
    <property type="nucleotide sequence ID" value="NZ_KQ959861.1"/>
</dbReference>
<dbReference type="InterPro" id="IPR002765">
    <property type="entry name" value="UPF0145_YbjQ-like"/>
</dbReference>
<dbReference type="PANTHER" id="PTHR34068">
    <property type="entry name" value="UPF0145 PROTEIN YBJQ"/>
    <property type="match status" value="1"/>
</dbReference>
<dbReference type="SUPFAM" id="SSF117782">
    <property type="entry name" value="YbjQ-like"/>
    <property type="match status" value="1"/>
</dbReference>
<dbReference type="PANTHER" id="PTHR34068:SF1">
    <property type="entry name" value="UPF0145 PROTEIN YBJQ"/>
    <property type="match status" value="1"/>
</dbReference>
<dbReference type="InterPro" id="IPR035439">
    <property type="entry name" value="UPF0145_dom_sf"/>
</dbReference>
<keyword evidence="4" id="KW-1185">Reference proteome</keyword>
<dbReference type="Gene3D" id="3.30.110.70">
    <property type="entry name" value="Hypothetical protein apc22750. Chain B"/>
    <property type="match status" value="1"/>
</dbReference>
<dbReference type="EMBL" id="LSDB01000008">
    <property type="protein sequence ID" value="KXB58558.1"/>
    <property type="molecule type" value="Genomic_DNA"/>
</dbReference>
<organism evidence="3 4">
    <name type="scientific">Gemelliphila asaccharolytica</name>
    <dbReference type="NCBI Taxonomy" id="502393"/>
    <lineage>
        <taxon>Bacteria</taxon>
        <taxon>Bacillati</taxon>
        <taxon>Bacillota</taxon>
        <taxon>Bacilli</taxon>
        <taxon>Bacillales</taxon>
        <taxon>Gemellaceae</taxon>
        <taxon>Gemelliphila</taxon>
    </lineage>
</organism>
<evidence type="ECO:0000256" key="1">
    <source>
        <dbReference type="ARBA" id="ARBA00010751"/>
    </source>
</evidence>
<proteinExistence type="inferred from homology"/>